<gene>
    <name evidence="4" type="ORF">SBRCBS47491_007177</name>
</gene>
<dbReference type="PANTHER" id="PTHR22957">
    <property type="entry name" value="TBC1 DOMAIN FAMILY MEMBER GTPASE-ACTIVATING PROTEIN"/>
    <property type="match status" value="1"/>
</dbReference>
<feature type="compositionally biased region" description="Polar residues" evidence="2">
    <location>
        <begin position="786"/>
        <end position="806"/>
    </location>
</feature>
<dbReference type="EMBL" id="CAWUHC010000078">
    <property type="protein sequence ID" value="CAK7229236.1"/>
    <property type="molecule type" value="Genomic_DNA"/>
</dbReference>
<dbReference type="InterPro" id="IPR035969">
    <property type="entry name" value="Rab-GAP_TBC_sf"/>
</dbReference>
<feature type="compositionally biased region" description="Polar residues" evidence="2">
    <location>
        <begin position="670"/>
        <end position="694"/>
    </location>
</feature>
<feature type="region of interest" description="Disordered" evidence="2">
    <location>
        <begin position="896"/>
        <end position="920"/>
    </location>
</feature>
<dbReference type="Proteomes" id="UP001642406">
    <property type="component" value="Unassembled WGS sequence"/>
</dbReference>
<dbReference type="PANTHER" id="PTHR22957:SF337">
    <property type="entry name" value="TBC1 DOMAIN FAMILY MEMBER 5"/>
    <property type="match status" value="1"/>
</dbReference>
<organism evidence="4 5">
    <name type="scientific">Sporothrix bragantina</name>
    <dbReference type="NCBI Taxonomy" id="671064"/>
    <lineage>
        <taxon>Eukaryota</taxon>
        <taxon>Fungi</taxon>
        <taxon>Dikarya</taxon>
        <taxon>Ascomycota</taxon>
        <taxon>Pezizomycotina</taxon>
        <taxon>Sordariomycetes</taxon>
        <taxon>Sordariomycetidae</taxon>
        <taxon>Ophiostomatales</taxon>
        <taxon>Ophiostomataceae</taxon>
        <taxon>Sporothrix</taxon>
    </lineage>
</organism>
<name>A0ABP0CDM8_9PEZI</name>
<comment type="caution">
    <text evidence="4">The sequence shown here is derived from an EMBL/GenBank/DDBJ whole genome shotgun (WGS) entry which is preliminary data.</text>
</comment>
<feature type="compositionally biased region" description="Basic and acidic residues" evidence="2">
    <location>
        <begin position="637"/>
        <end position="660"/>
    </location>
</feature>
<evidence type="ECO:0000256" key="2">
    <source>
        <dbReference type="SAM" id="MobiDB-lite"/>
    </source>
</evidence>
<dbReference type="SUPFAM" id="SSF47923">
    <property type="entry name" value="Ypt/Rab-GAP domain of gyp1p"/>
    <property type="match status" value="2"/>
</dbReference>
<dbReference type="Gene3D" id="1.10.8.270">
    <property type="entry name" value="putative rabgap domain of human tbc1 domain family member 14 like domains"/>
    <property type="match status" value="1"/>
</dbReference>
<evidence type="ECO:0000313" key="5">
    <source>
        <dbReference type="Proteomes" id="UP001642406"/>
    </source>
</evidence>
<keyword evidence="1" id="KW-0343">GTPase activation</keyword>
<feature type="region of interest" description="Disordered" evidence="2">
    <location>
        <begin position="434"/>
        <end position="465"/>
    </location>
</feature>
<protein>
    <recommendedName>
        <fullName evidence="3">Rab-GAP TBC domain-containing protein</fullName>
    </recommendedName>
</protein>
<feature type="region of interest" description="Disordered" evidence="2">
    <location>
        <begin position="637"/>
        <end position="872"/>
    </location>
</feature>
<dbReference type="SMART" id="SM00164">
    <property type="entry name" value="TBC"/>
    <property type="match status" value="1"/>
</dbReference>
<dbReference type="InterPro" id="IPR000195">
    <property type="entry name" value="Rab-GAP-TBC_dom"/>
</dbReference>
<dbReference type="Pfam" id="PF00566">
    <property type="entry name" value="RabGAP-TBC"/>
    <property type="match status" value="1"/>
</dbReference>
<feature type="compositionally biased region" description="Basic and acidic residues" evidence="2">
    <location>
        <begin position="706"/>
        <end position="734"/>
    </location>
</feature>
<reference evidence="4 5" key="1">
    <citation type="submission" date="2024-01" db="EMBL/GenBank/DDBJ databases">
        <authorList>
            <person name="Allen C."/>
            <person name="Tagirdzhanova G."/>
        </authorList>
    </citation>
    <scope>NUCLEOTIDE SEQUENCE [LARGE SCALE GENOMIC DNA]</scope>
</reference>
<dbReference type="PROSITE" id="PS50086">
    <property type="entry name" value="TBC_RABGAP"/>
    <property type="match status" value="1"/>
</dbReference>
<evidence type="ECO:0000313" key="4">
    <source>
        <dbReference type="EMBL" id="CAK7229236.1"/>
    </source>
</evidence>
<proteinExistence type="predicted"/>
<evidence type="ECO:0000259" key="3">
    <source>
        <dbReference type="PROSITE" id="PS50086"/>
    </source>
</evidence>
<evidence type="ECO:0000256" key="1">
    <source>
        <dbReference type="ARBA" id="ARBA00022468"/>
    </source>
</evidence>
<accession>A0ABP0CDM8</accession>
<feature type="compositionally biased region" description="Low complexity" evidence="2">
    <location>
        <begin position="437"/>
        <end position="446"/>
    </location>
</feature>
<feature type="domain" description="Rab-GAP TBC" evidence="3">
    <location>
        <begin position="36"/>
        <end position="321"/>
    </location>
</feature>
<feature type="compositionally biased region" description="Polar residues" evidence="2">
    <location>
        <begin position="767"/>
        <end position="778"/>
    </location>
</feature>
<dbReference type="Gene3D" id="1.10.472.80">
    <property type="entry name" value="Ypt/Rab-GAP domain of gyp1p, domain 3"/>
    <property type="match status" value="1"/>
</dbReference>
<keyword evidence="5" id="KW-1185">Reference proteome</keyword>
<sequence>MRTLDESRRRWAETQKDGGDVLALQRAVKFNGPSSPCEAGLRSVCWKTFLLFRDDEAAADRNLILREAREDYEALRGSYMRFVKHPERLAELTVDPLADDPESPWDTFRRDELIRAEILQDVRRLPDDPFYHQEEVQTLILDVLFVFCKEHPDAGGYRQGMHELLAPLVYVLNEDAIESSNLLSAPAPEDADMIEMLDACFIEHDAYALFVKVMDKARAFYEMNNITPALASHETGTTGDLLSPMALTNPVGAVEESAIVELSKEIHEGTLMKVDPELAIHLKNVEILPQIFLIRWIRLLFGREFPFKQHLILWDSMFAFDPKLHLVPLISVAMLLRIRWKLLEADYSVALQSLLKYLAPQPPHGPQTFVDDAIYLRDHLDAAGGSNLILKYSGRAPSRVFSPAGSSTPSTSRPSTPAAAFAAGLGSLRSRTLKAARSPLRSSRQGSGSGEGLDISTVDGSASSPSRFIQGREGMEALFQGAAKGVLERGEKLGINRAVRDAVGEIKRNMAQSYQEARQAAAANRASAGSKSEVLSPTLDGKRLSYGQAMRIISDMERRNLQLANMLDETVTTLKTVARAAPKMADELSSEGKSEVEKATAQEQYQKQQQQWLEEVELAAAKVQFVKVHLEDSSLTLPHDEARPKSFEEDTPMRGPEKDAVLASPVFVQPSDSKSSSTESNVAPRTSLMQSTVSDIDCDPVTPLAKGDEDAGVDVDRMGMDDNEPTDEKLDSPEKAPPLPARSPQPQESEIETPMSEIPTRPAHTIPTRSTLAQSSFSWMLEPGDTASSSGNHGLDSGGSSSTHQASPPPPKKPPRPNAASRTRHAFLFGEVVSQSPLGAGGASDDPLADSQVDSSDGRPRPATGGDIFGLEPLRPARIGSMMITFVMGCYDTNEAGIWSPRRSQPDTDTRPTRRLPVYA</sequence>